<dbReference type="GeneID" id="87805378"/>
<feature type="transmembrane region" description="Helical" evidence="7">
    <location>
        <begin position="39"/>
        <end position="60"/>
    </location>
</feature>
<keyword evidence="6 7" id="KW-0472">Membrane</keyword>
<sequence length="320" mass="33582">MSFAILVGQCAAMFFASILVGSLPLLFKAGIGSRGLSGVSVLGMGILIGAALTIIIPEGVETLYASSKHSETHTIGMSLLAGFALMFLVENITPHPPHDHEDCEEERAEYRAAIAEDRVPMLPKPDAEHDHKCASHAAAHGLSATLGLVIHGAADGIAIGASSLSGSAQLGLVVFLAVLVHKGPAALGLTTTLLNLHLSPAQVRRRLVIFSLSAPLGALLTYAFVLLFGKGSSTNGHDRLGWWTGVVLLFSGGSFLYVATVIQPISQTGPDDHCHDIHHEVHKREEPPPLPYGMRTGLILGGMLLPLLLSLLVGSHDHGA</sequence>
<evidence type="ECO:0000313" key="9">
    <source>
        <dbReference type="Proteomes" id="UP000827549"/>
    </source>
</evidence>
<dbReference type="PANTHER" id="PTHR16133">
    <property type="entry name" value="SOLUTE CARRIER FAMILY 39 ZINC TRANSPORTER , MEMBER 9-RELATED"/>
    <property type="match status" value="1"/>
</dbReference>
<feature type="transmembrane region" description="Helical" evidence="7">
    <location>
        <begin position="240"/>
        <end position="262"/>
    </location>
</feature>
<dbReference type="AlphaFoldDB" id="A0AAF1BNX0"/>
<keyword evidence="9" id="KW-1185">Reference proteome</keyword>
<keyword evidence="4 7" id="KW-1133">Transmembrane helix</keyword>
<accession>A0AAF1BNX0</accession>
<feature type="transmembrane region" description="Helical" evidence="7">
    <location>
        <begin position="170"/>
        <end position="187"/>
    </location>
</feature>
<keyword evidence="5" id="KW-0333">Golgi apparatus</keyword>
<protein>
    <submittedName>
        <fullName evidence="8">Zinc transporter ZIP9-B</fullName>
    </submittedName>
</protein>
<dbReference type="RefSeq" id="XP_062624615.1">
    <property type="nucleotide sequence ID" value="XM_062768631.1"/>
</dbReference>
<dbReference type="EMBL" id="CP086715">
    <property type="protein sequence ID" value="WOO78583.1"/>
    <property type="molecule type" value="Genomic_DNA"/>
</dbReference>
<evidence type="ECO:0000256" key="2">
    <source>
        <dbReference type="ARBA" id="ARBA00004394"/>
    </source>
</evidence>
<evidence type="ECO:0000256" key="5">
    <source>
        <dbReference type="ARBA" id="ARBA00023034"/>
    </source>
</evidence>
<evidence type="ECO:0000256" key="4">
    <source>
        <dbReference type="ARBA" id="ARBA00022989"/>
    </source>
</evidence>
<evidence type="ECO:0000313" key="8">
    <source>
        <dbReference type="EMBL" id="WOO78583.1"/>
    </source>
</evidence>
<evidence type="ECO:0000256" key="1">
    <source>
        <dbReference type="ARBA" id="ARBA00004127"/>
    </source>
</evidence>
<dbReference type="GO" id="GO:0000139">
    <property type="term" value="C:Golgi membrane"/>
    <property type="evidence" value="ECO:0007669"/>
    <property type="project" value="UniProtKB-SubCell"/>
</dbReference>
<feature type="transmembrane region" description="Helical" evidence="7">
    <location>
        <begin position="6"/>
        <end position="27"/>
    </location>
</feature>
<name>A0AAF1BNX0_9TREE</name>
<dbReference type="Proteomes" id="UP000827549">
    <property type="component" value="Chromosome 2"/>
</dbReference>
<feature type="transmembrane region" description="Helical" evidence="7">
    <location>
        <begin position="207"/>
        <end position="228"/>
    </location>
</feature>
<dbReference type="InterPro" id="IPR045891">
    <property type="entry name" value="ZIP9"/>
</dbReference>
<evidence type="ECO:0000256" key="3">
    <source>
        <dbReference type="ARBA" id="ARBA00022692"/>
    </source>
</evidence>
<comment type="subcellular location">
    <subcellularLocation>
        <location evidence="1">Endomembrane system</location>
        <topology evidence="1">Multi-pass membrane protein</topology>
    </subcellularLocation>
    <subcellularLocation>
        <location evidence="2">Golgi apparatus membrane</location>
    </subcellularLocation>
</comment>
<feature type="transmembrane region" description="Helical" evidence="7">
    <location>
        <begin position="292"/>
        <end position="314"/>
    </location>
</feature>
<gene>
    <name evidence="8" type="primary">slc39a9-b</name>
    <name evidence="8" type="ORF">LOC62_02G002128</name>
</gene>
<dbReference type="GO" id="GO:0046873">
    <property type="term" value="F:metal ion transmembrane transporter activity"/>
    <property type="evidence" value="ECO:0007669"/>
    <property type="project" value="InterPro"/>
</dbReference>
<keyword evidence="3 7" id="KW-0812">Transmembrane</keyword>
<dbReference type="PANTHER" id="PTHR16133:SF0">
    <property type="entry name" value="ZINC_IRON REGULATED TRANSPORTER-RELATED PROTEIN 102B, ISOFORM E"/>
    <property type="match status" value="1"/>
</dbReference>
<dbReference type="Pfam" id="PF02535">
    <property type="entry name" value="Zip"/>
    <property type="match status" value="1"/>
</dbReference>
<evidence type="ECO:0000256" key="7">
    <source>
        <dbReference type="SAM" id="Phobius"/>
    </source>
</evidence>
<organism evidence="8 9">
    <name type="scientific">Vanrija pseudolonga</name>
    <dbReference type="NCBI Taxonomy" id="143232"/>
    <lineage>
        <taxon>Eukaryota</taxon>
        <taxon>Fungi</taxon>
        <taxon>Dikarya</taxon>
        <taxon>Basidiomycota</taxon>
        <taxon>Agaricomycotina</taxon>
        <taxon>Tremellomycetes</taxon>
        <taxon>Trichosporonales</taxon>
        <taxon>Trichosporonaceae</taxon>
        <taxon>Vanrija</taxon>
    </lineage>
</organism>
<dbReference type="InterPro" id="IPR003689">
    <property type="entry name" value="ZIP"/>
</dbReference>
<proteinExistence type="predicted"/>
<reference evidence="8" key="1">
    <citation type="submission" date="2023-10" db="EMBL/GenBank/DDBJ databases">
        <authorList>
            <person name="Noh H."/>
        </authorList>
    </citation>
    <scope>NUCLEOTIDE SEQUENCE</scope>
    <source>
        <strain evidence="8">DUCC4014</strain>
    </source>
</reference>
<dbReference type="GO" id="GO:0006829">
    <property type="term" value="P:zinc ion transport"/>
    <property type="evidence" value="ECO:0007669"/>
    <property type="project" value="InterPro"/>
</dbReference>
<feature type="transmembrane region" description="Helical" evidence="7">
    <location>
        <begin position="72"/>
        <end position="89"/>
    </location>
</feature>
<evidence type="ECO:0000256" key="6">
    <source>
        <dbReference type="ARBA" id="ARBA00023136"/>
    </source>
</evidence>